<dbReference type="GO" id="GO:0008206">
    <property type="term" value="P:bile acid metabolic process"/>
    <property type="evidence" value="ECO:0007669"/>
    <property type="project" value="UniProtKB-ARBA"/>
</dbReference>
<dbReference type="Proteomes" id="UP000321558">
    <property type="component" value="Unassembled WGS sequence"/>
</dbReference>
<dbReference type="PANTHER" id="PTHR43477:SF1">
    <property type="entry name" value="DIHYDROANTICAPSIN 7-DEHYDROGENASE"/>
    <property type="match status" value="1"/>
</dbReference>
<reference evidence="3 4" key="1">
    <citation type="submission" date="2019-07" db="EMBL/GenBank/DDBJ databases">
        <title>Whole genome shotgun sequence of Oceanobacillus sojae NBRC 105379.</title>
        <authorList>
            <person name="Hosoyama A."/>
            <person name="Uohara A."/>
            <person name="Ohji S."/>
            <person name="Ichikawa N."/>
        </authorList>
    </citation>
    <scope>NUCLEOTIDE SEQUENCE [LARGE SCALE GENOMIC DNA]</scope>
    <source>
        <strain evidence="3 4">NBRC 105379</strain>
    </source>
</reference>
<dbReference type="PROSITE" id="PS00061">
    <property type="entry name" value="ADH_SHORT"/>
    <property type="match status" value="1"/>
</dbReference>
<dbReference type="InterPro" id="IPR002347">
    <property type="entry name" value="SDR_fam"/>
</dbReference>
<evidence type="ECO:0000313" key="4">
    <source>
        <dbReference type="Proteomes" id="UP000321558"/>
    </source>
</evidence>
<proteinExistence type="inferred from homology"/>
<dbReference type="FunFam" id="3.40.50.720:FF:000084">
    <property type="entry name" value="Short-chain dehydrogenase reductase"/>
    <property type="match status" value="1"/>
</dbReference>
<evidence type="ECO:0000313" key="3">
    <source>
        <dbReference type="EMBL" id="GEN85817.1"/>
    </source>
</evidence>
<comment type="caution">
    <text evidence="3">The sequence shown here is derived from an EMBL/GenBank/DDBJ whole genome shotgun (WGS) entry which is preliminary data.</text>
</comment>
<gene>
    <name evidence="3" type="ORF">OSO01_05560</name>
</gene>
<evidence type="ECO:0000256" key="1">
    <source>
        <dbReference type="ARBA" id="ARBA00006484"/>
    </source>
</evidence>
<dbReference type="CDD" id="cd05233">
    <property type="entry name" value="SDR_c"/>
    <property type="match status" value="1"/>
</dbReference>
<evidence type="ECO:0000256" key="2">
    <source>
        <dbReference type="ARBA" id="ARBA00023002"/>
    </source>
</evidence>
<dbReference type="PRINTS" id="PR00081">
    <property type="entry name" value="GDHRDH"/>
</dbReference>
<sequence>MRQTSVVLIIGGAAGIGQAVAESRLKNDDKVVFTDINAEKGHQLMTEWRDQGYEATFIQQDVTSWKDTEKVVSETIELYGRMDVLIISAGVTSQKRLEDITVKEWRFTLDVNLTGLFYILKAALPEMVKSKGGSIVIVGSGSAITGSGGGAHYAVSKGGAFGLMRAIANEYSDQGIHINLVAPRVIETEMLDILYPTEEAKEALRQKIPIKNFGTLADTTNAINFLASGESRYIQAQVLLMDGGRTYLT</sequence>
<keyword evidence="2" id="KW-0560">Oxidoreductase</keyword>
<dbReference type="PANTHER" id="PTHR43477">
    <property type="entry name" value="DIHYDROANTICAPSIN 7-DEHYDROGENASE"/>
    <property type="match status" value="1"/>
</dbReference>
<dbReference type="InterPro" id="IPR020904">
    <property type="entry name" value="Sc_DH/Rdtase_CS"/>
</dbReference>
<dbReference type="GO" id="GO:0016491">
    <property type="term" value="F:oxidoreductase activity"/>
    <property type="evidence" value="ECO:0007669"/>
    <property type="project" value="UniProtKB-KW"/>
</dbReference>
<dbReference type="Gene3D" id="3.40.50.720">
    <property type="entry name" value="NAD(P)-binding Rossmann-like Domain"/>
    <property type="match status" value="1"/>
</dbReference>
<accession>A0A511ZED8</accession>
<organism evidence="3 4">
    <name type="scientific">Oceanobacillus sojae</name>
    <dbReference type="NCBI Taxonomy" id="582851"/>
    <lineage>
        <taxon>Bacteria</taxon>
        <taxon>Bacillati</taxon>
        <taxon>Bacillota</taxon>
        <taxon>Bacilli</taxon>
        <taxon>Bacillales</taxon>
        <taxon>Bacillaceae</taxon>
        <taxon>Oceanobacillus</taxon>
    </lineage>
</organism>
<dbReference type="SUPFAM" id="SSF51735">
    <property type="entry name" value="NAD(P)-binding Rossmann-fold domains"/>
    <property type="match status" value="1"/>
</dbReference>
<dbReference type="Pfam" id="PF13561">
    <property type="entry name" value="adh_short_C2"/>
    <property type="match status" value="1"/>
</dbReference>
<dbReference type="InterPro" id="IPR036291">
    <property type="entry name" value="NAD(P)-bd_dom_sf"/>
</dbReference>
<dbReference type="EMBL" id="BJYM01000002">
    <property type="protein sequence ID" value="GEN85817.1"/>
    <property type="molecule type" value="Genomic_DNA"/>
</dbReference>
<dbReference type="PRINTS" id="PR00080">
    <property type="entry name" value="SDRFAMILY"/>
</dbReference>
<dbReference type="InterPro" id="IPR051122">
    <property type="entry name" value="SDR_DHRS6-like"/>
</dbReference>
<protein>
    <submittedName>
        <fullName evidence="3">Short-chain dehydrogenase</fullName>
    </submittedName>
</protein>
<comment type="similarity">
    <text evidence="1">Belongs to the short-chain dehydrogenases/reductases (SDR) family.</text>
</comment>
<keyword evidence="4" id="KW-1185">Reference proteome</keyword>
<dbReference type="AlphaFoldDB" id="A0A511ZED8"/>
<dbReference type="OrthoDB" id="9803333at2"/>
<dbReference type="RefSeq" id="WP_147208395.1">
    <property type="nucleotide sequence ID" value="NZ_BJYM01000002.1"/>
</dbReference>
<name>A0A511ZED8_9BACI</name>